<accession>A0ABU0YUW2</accession>
<proteinExistence type="predicted"/>
<evidence type="ECO:0000256" key="7">
    <source>
        <dbReference type="SAM" id="Coils"/>
    </source>
</evidence>
<dbReference type="Gene3D" id="3.30.450.20">
    <property type="entry name" value="PAS domain"/>
    <property type="match status" value="2"/>
</dbReference>
<evidence type="ECO:0000256" key="5">
    <source>
        <dbReference type="ARBA" id="ARBA00022777"/>
    </source>
</evidence>
<dbReference type="Pfam" id="PF13426">
    <property type="entry name" value="PAS_9"/>
    <property type="match status" value="1"/>
</dbReference>
<dbReference type="Gene3D" id="3.30.565.10">
    <property type="entry name" value="Histidine kinase-like ATPase, C-terminal domain"/>
    <property type="match status" value="1"/>
</dbReference>
<dbReference type="InterPro" id="IPR036890">
    <property type="entry name" value="HATPase_C_sf"/>
</dbReference>
<dbReference type="InterPro" id="IPR000014">
    <property type="entry name" value="PAS"/>
</dbReference>
<feature type="domain" description="Histidine kinase" evidence="8">
    <location>
        <begin position="298"/>
        <end position="520"/>
    </location>
</feature>
<feature type="coiled-coil region" evidence="7">
    <location>
        <begin position="7"/>
        <end position="34"/>
    </location>
</feature>
<dbReference type="InterPro" id="IPR036097">
    <property type="entry name" value="HisK_dim/P_sf"/>
</dbReference>
<dbReference type="InterPro" id="IPR035965">
    <property type="entry name" value="PAS-like_dom_sf"/>
</dbReference>
<dbReference type="EMBL" id="JAUYVI010000012">
    <property type="protein sequence ID" value="MDQ7251489.1"/>
    <property type="molecule type" value="Genomic_DNA"/>
</dbReference>
<evidence type="ECO:0000259" key="8">
    <source>
        <dbReference type="PROSITE" id="PS50109"/>
    </source>
</evidence>
<keyword evidence="12" id="KW-1185">Reference proteome</keyword>
<dbReference type="InterPro" id="IPR004358">
    <property type="entry name" value="Sig_transdc_His_kin-like_C"/>
</dbReference>
<evidence type="ECO:0000256" key="4">
    <source>
        <dbReference type="ARBA" id="ARBA00022679"/>
    </source>
</evidence>
<dbReference type="EC" id="2.7.13.3" evidence="2"/>
<dbReference type="SUPFAM" id="SSF47384">
    <property type="entry name" value="Homodimeric domain of signal transducing histidine kinase"/>
    <property type="match status" value="1"/>
</dbReference>
<organism evidence="11 12">
    <name type="scientific">Dongia sedimenti</name>
    <dbReference type="NCBI Taxonomy" id="3064282"/>
    <lineage>
        <taxon>Bacteria</taxon>
        <taxon>Pseudomonadati</taxon>
        <taxon>Pseudomonadota</taxon>
        <taxon>Alphaproteobacteria</taxon>
        <taxon>Rhodospirillales</taxon>
        <taxon>Dongiaceae</taxon>
        <taxon>Dongia</taxon>
    </lineage>
</organism>
<evidence type="ECO:0000256" key="6">
    <source>
        <dbReference type="ARBA" id="ARBA00023012"/>
    </source>
</evidence>
<dbReference type="SUPFAM" id="SSF55874">
    <property type="entry name" value="ATPase domain of HSP90 chaperone/DNA topoisomerase II/histidine kinase"/>
    <property type="match status" value="1"/>
</dbReference>
<dbReference type="CDD" id="cd00082">
    <property type="entry name" value="HisKA"/>
    <property type="match status" value="1"/>
</dbReference>
<evidence type="ECO:0000259" key="10">
    <source>
        <dbReference type="PROSITE" id="PS50113"/>
    </source>
</evidence>
<dbReference type="SMART" id="SM00388">
    <property type="entry name" value="HisKA"/>
    <property type="match status" value="1"/>
</dbReference>
<dbReference type="Proteomes" id="UP001230156">
    <property type="component" value="Unassembled WGS sequence"/>
</dbReference>
<evidence type="ECO:0000259" key="9">
    <source>
        <dbReference type="PROSITE" id="PS50112"/>
    </source>
</evidence>
<keyword evidence="7" id="KW-0175">Coiled coil</keyword>
<comment type="caution">
    <text evidence="11">The sequence shown here is derived from an EMBL/GenBank/DDBJ whole genome shotgun (WGS) entry which is preliminary data.</text>
</comment>
<dbReference type="PANTHER" id="PTHR43711:SF26">
    <property type="entry name" value="SENSOR HISTIDINE KINASE RCSC"/>
    <property type="match status" value="1"/>
</dbReference>
<feature type="domain" description="PAC" evidence="10">
    <location>
        <begin position="230"/>
        <end position="280"/>
    </location>
</feature>
<keyword evidence="4" id="KW-0808">Transferase</keyword>
<reference evidence="12" key="1">
    <citation type="submission" date="2023-08" db="EMBL/GenBank/DDBJ databases">
        <title>Rhodospirillaceae gen. nov., a novel taxon isolated from the Yangtze River Yuezi River estuary sludge.</title>
        <authorList>
            <person name="Ruan L."/>
        </authorList>
    </citation>
    <scope>NUCLEOTIDE SEQUENCE [LARGE SCALE GENOMIC DNA]</scope>
    <source>
        <strain evidence="12">R-7</strain>
    </source>
</reference>
<evidence type="ECO:0000313" key="12">
    <source>
        <dbReference type="Proteomes" id="UP001230156"/>
    </source>
</evidence>
<evidence type="ECO:0000313" key="11">
    <source>
        <dbReference type="EMBL" id="MDQ7251489.1"/>
    </source>
</evidence>
<dbReference type="Pfam" id="PF00512">
    <property type="entry name" value="HisKA"/>
    <property type="match status" value="1"/>
</dbReference>
<dbReference type="PROSITE" id="PS50113">
    <property type="entry name" value="PAC"/>
    <property type="match status" value="1"/>
</dbReference>
<dbReference type="CDD" id="cd00130">
    <property type="entry name" value="PAS"/>
    <property type="match status" value="2"/>
</dbReference>
<gene>
    <name evidence="11" type="ORF">Q8A70_27635</name>
</gene>
<dbReference type="PANTHER" id="PTHR43711">
    <property type="entry name" value="TWO-COMPONENT HISTIDINE KINASE"/>
    <property type="match status" value="1"/>
</dbReference>
<keyword evidence="6" id="KW-0902">Two-component regulatory system</keyword>
<dbReference type="Gene3D" id="1.10.287.130">
    <property type="match status" value="1"/>
</dbReference>
<dbReference type="InterPro" id="IPR003594">
    <property type="entry name" value="HATPase_dom"/>
</dbReference>
<evidence type="ECO:0000256" key="3">
    <source>
        <dbReference type="ARBA" id="ARBA00022553"/>
    </source>
</evidence>
<dbReference type="InterPro" id="IPR013655">
    <property type="entry name" value="PAS_fold_3"/>
</dbReference>
<dbReference type="PRINTS" id="PR00344">
    <property type="entry name" value="BCTRLSENSOR"/>
</dbReference>
<dbReference type="PROSITE" id="PS50112">
    <property type="entry name" value="PAS"/>
    <property type="match status" value="1"/>
</dbReference>
<dbReference type="InterPro" id="IPR000700">
    <property type="entry name" value="PAS-assoc_C"/>
</dbReference>
<dbReference type="PROSITE" id="PS50109">
    <property type="entry name" value="HIS_KIN"/>
    <property type="match status" value="1"/>
</dbReference>
<dbReference type="InterPro" id="IPR050736">
    <property type="entry name" value="Sensor_HK_Regulatory"/>
</dbReference>
<feature type="domain" description="PAS" evidence="9">
    <location>
        <begin position="156"/>
        <end position="203"/>
    </location>
</feature>
<protein>
    <recommendedName>
        <fullName evidence="2">histidine kinase</fullName>
        <ecNumber evidence="2">2.7.13.3</ecNumber>
    </recommendedName>
</protein>
<dbReference type="SMART" id="SM00091">
    <property type="entry name" value="PAS"/>
    <property type="match status" value="2"/>
</dbReference>
<evidence type="ECO:0000256" key="1">
    <source>
        <dbReference type="ARBA" id="ARBA00000085"/>
    </source>
</evidence>
<name>A0ABU0YUW2_9PROT</name>
<keyword evidence="3" id="KW-0597">Phosphoprotein</keyword>
<dbReference type="GO" id="GO:0016301">
    <property type="term" value="F:kinase activity"/>
    <property type="evidence" value="ECO:0007669"/>
    <property type="project" value="UniProtKB-KW"/>
</dbReference>
<comment type="catalytic activity">
    <reaction evidence="1">
        <text>ATP + protein L-histidine = ADP + protein N-phospho-L-histidine.</text>
        <dbReference type="EC" id="2.7.13.3"/>
    </reaction>
</comment>
<sequence>MTEPIDVMDAAARIRELEQEVVRLRAAQSAASQLHAILDGSPQAILIHRGAAPLYVNLSFVRLVGLASREEALRLPNCIEVAHPEDRAFVIGQVEARIAGRGFLQHYEARILDTKGATIWVDCYASRIVWDGEPAAMVTMTDITLRKKIEAAQRRSEKLLSTVFRMSPDPISLTTMKDGRYVDVNESFLKALGWRRADVVGRTSTEIGFWKDSDFRQRMVEALKRDGFVRDLPGKVRQPNGEVRDFIYSVDVIQFEEENLLLGIGRDVTELKRSADRLRESMESAELANRAKSEFLANMSHELRTPLNAILGFSEIIGGEMFGPTGHPRYVDYAKDIYTSGRMLLQIIDDLLDLSRVEHGKLELHPERLTAKDVIEGCLRLVDGRARDARLRIATELPELPLRFEADPLRLRQVLLNLLTNAIKFTPAGGNITIGANRIDGSGEIRFFVADTGIGMTEAEMALALQPFGQAANAMTREHSGAGLGVPLAKGLVELHGGTLVIESKPSQGTRVTVTLPEARRLPAAEPNRPVRVQHQAGITAGGFVARG</sequence>
<dbReference type="InterPro" id="IPR005467">
    <property type="entry name" value="His_kinase_dom"/>
</dbReference>
<dbReference type="InterPro" id="IPR001610">
    <property type="entry name" value="PAC"/>
</dbReference>
<keyword evidence="5 11" id="KW-0418">Kinase</keyword>
<evidence type="ECO:0000256" key="2">
    <source>
        <dbReference type="ARBA" id="ARBA00012438"/>
    </source>
</evidence>
<dbReference type="SMART" id="SM00086">
    <property type="entry name" value="PAC"/>
    <property type="match status" value="2"/>
</dbReference>
<dbReference type="InterPro" id="IPR003661">
    <property type="entry name" value="HisK_dim/P_dom"/>
</dbReference>
<dbReference type="SUPFAM" id="SSF55785">
    <property type="entry name" value="PYP-like sensor domain (PAS domain)"/>
    <property type="match status" value="2"/>
</dbReference>
<dbReference type="NCBIfam" id="TIGR00229">
    <property type="entry name" value="sensory_box"/>
    <property type="match status" value="2"/>
</dbReference>
<dbReference type="RefSeq" id="WP_379961918.1">
    <property type="nucleotide sequence ID" value="NZ_JAUYVI010000012.1"/>
</dbReference>
<dbReference type="CDD" id="cd16922">
    <property type="entry name" value="HATPase_EvgS-ArcB-TorS-like"/>
    <property type="match status" value="1"/>
</dbReference>
<dbReference type="Pfam" id="PF08447">
    <property type="entry name" value="PAS_3"/>
    <property type="match status" value="1"/>
</dbReference>
<dbReference type="Pfam" id="PF02518">
    <property type="entry name" value="HATPase_c"/>
    <property type="match status" value="1"/>
</dbReference>
<dbReference type="SMART" id="SM00387">
    <property type="entry name" value="HATPase_c"/>
    <property type="match status" value="1"/>
</dbReference>